<dbReference type="GO" id="GO:0032267">
    <property type="term" value="F:tRNA(Ile)-lysidine synthase activity"/>
    <property type="evidence" value="ECO:0007669"/>
    <property type="project" value="UniProtKB-EC"/>
</dbReference>
<comment type="similarity">
    <text evidence="8">Belongs to the tRNA(Ile)-lysidine synthase family.</text>
</comment>
<protein>
    <recommendedName>
        <fullName evidence="8">tRNA(Ile)-lysidine synthase</fullName>
        <ecNumber evidence="8">6.3.4.19</ecNumber>
    </recommendedName>
    <alternativeName>
        <fullName evidence="8">tRNA(Ile)-2-lysyl-cytidine synthase</fullName>
    </alternativeName>
    <alternativeName>
        <fullName evidence="8">tRNA(Ile)-lysidine synthetase</fullName>
    </alternativeName>
</protein>
<keyword evidence="11" id="KW-1185">Reference proteome</keyword>
<dbReference type="PANTHER" id="PTHR43033:SF1">
    <property type="entry name" value="TRNA(ILE)-LYSIDINE SYNTHASE-RELATED"/>
    <property type="match status" value="1"/>
</dbReference>
<comment type="caution">
    <text evidence="10">The sequence shown here is derived from an EMBL/GenBank/DDBJ whole genome shotgun (WGS) entry which is preliminary data.</text>
</comment>
<dbReference type="SUPFAM" id="SSF56037">
    <property type="entry name" value="PheT/TilS domain"/>
    <property type="match status" value="1"/>
</dbReference>
<evidence type="ECO:0000256" key="6">
    <source>
        <dbReference type="ARBA" id="ARBA00022840"/>
    </source>
</evidence>
<dbReference type="GO" id="GO:0005524">
    <property type="term" value="F:ATP binding"/>
    <property type="evidence" value="ECO:0007669"/>
    <property type="project" value="UniProtKB-UniRule"/>
</dbReference>
<dbReference type="RefSeq" id="WP_370660783.1">
    <property type="nucleotide sequence ID" value="NZ_JACHBX010000001.1"/>
</dbReference>
<name>A0A7W9U722_9BURK</name>
<dbReference type="Gene3D" id="1.20.59.20">
    <property type="match status" value="1"/>
</dbReference>
<dbReference type="EC" id="6.3.4.19" evidence="8"/>
<evidence type="ECO:0000256" key="4">
    <source>
        <dbReference type="ARBA" id="ARBA00022694"/>
    </source>
</evidence>
<dbReference type="SUPFAM" id="SSF82829">
    <property type="entry name" value="MesJ substrate recognition domain-like"/>
    <property type="match status" value="1"/>
</dbReference>
<evidence type="ECO:0000313" key="10">
    <source>
        <dbReference type="EMBL" id="MBB6132733.1"/>
    </source>
</evidence>
<dbReference type="InterPro" id="IPR012795">
    <property type="entry name" value="tRNA_Ile_lys_synt_N"/>
</dbReference>
<dbReference type="InterPro" id="IPR014729">
    <property type="entry name" value="Rossmann-like_a/b/a_fold"/>
</dbReference>
<dbReference type="SMART" id="SM00977">
    <property type="entry name" value="TilS_C"/>
    <property type="match status" value="1"/>
</dbReference>
<accession>A0A7W9U722</accession>
<evidence type="ECO:0000259" key="9">
    <source>
        <dbReference type="SMART" id="SM00977"/>
    </source>
</evidence>
<evidence type="ECO:0000256" key="7">
    <source>
        <dbReference type="ARBA" id="ARBA00048539"/>
    </source>
</evidence>
<comment type="catalytic activity">
    <reaction evidence="7 8">
        <text>cytidine(34) in tRNA(Ile2) + L-lysine + ATP = lysidine(34) in tRNA(Ile2) + AMP + diphosphate + H(+)</text>
        <dbReference type="Rhea" id="RHEA:43744"/>
        <dbReference type="Rhea" id="RHEA-COMP:10625"/>
        <dbReference type="Rhea" id="RHEA-COMP:10670"/>
        <dbReference type="ChEBI" id="CHEBI:15378"/>
        <dbReference type="ChEBI" id="CHEBI:30616"/>
        <dbReference type="ChEBI" id="CHEBI:32551"/>
        <dbReference type="ChEBI" id="CHEBI:33019"/>
        <dbReference type="ChEBI" id="CHEBI:82748"/>
        <dbReference type="ChEBI" id="CHEBI:83665"/>
        <dbReference type="ChEBI" id="CHEBI:456215"/>
        <dbReference type="EC" id="6.3.4.19"/>
    </reaction>
</comment>
<dbReference type="AlphaFoldDB" id="A0A7W9U722"/>
<dbReference type="InterPro" id="IPR012094">
    <property type="entry name" value="tRNA_Ile_lys_synt"/>
</dbReference>
<sequence length="474" mass="51517">MSRTNRGTDPAGSVPAACNEALARLSTTYTPTLIAIACSGGLDSMVLLHLAHAWCTQQGIPLFAFHVHHGLSPNADAWLAHCERSCAALGVPFDHRRVTIPVDGSGVEAAARRPRYAALGAMCREHGATLLLTAHHLDDQAETVLLQLLRGSGPAGLSGMEAANRSPNLLGDDVTVMVRPLLTQSRAALEAYAATHALRWVEDESNQDARYARNALRHQVMPALAANFPGFQARLARGAAHVASAQRMLEELAAQDLAACLDGDAVDLAVLGALSADRIDNCLRHLFAVRGLAMPSTAWLAEMVWQLFSAREDAQLKVTHPDCHIRRHRCKLYLTPHLPELAGMRDPDDLGIFVKEGQRFRWQGEASMAFPAYGGVLHFVPAARGFDAAWLRALPLMIDFRKGGERLKTAANRPTRGLKAHFQALGVPAWERERLPTVSRGRELLFAAGIGMDCAHVLEGGEDRIELRWEANTA</sequence>
<keyword evidence="5 8" id="KW-0547">Nucleotide-binding</keyword>
<evidence type="ECO:0000256" key="2">
    <source>
        <dbReference type="ARBA" id="ARBA00022490"/>
    </source>
</evidence>
<dbReference type="Proteomes" id="UP000540787">
    <property type="component" value="Unassembled WGS sequence"/>
</dbReference>
<dbReference type="NCBIfam" id="TIGR02432">
    <property type="entry name" value="lysidine_TilS_N"/>
    <property type="match status" value="1"/>
</dbReference>
<keyword evidence="2 8" id="KW-0963">Cytoplasm</keyword>
<dbReference type="CDD" id="cd01992">
    <property type="entry name" value="TilS_N"/>
    <property type="match status" value="1"/>
</dbReference>
<comment type="subcellular location">
    <subcellularLocation>
        <location evidence="1 8">Cytoplasm</location>
    </subcellularLocation>
</comment>
<evidence type="ECO:0000256" key="3">
    <source>
        <dbReference type="ARBA" id="ARBA00022598"/>
    </source>
</evidence>
<dbReference type="NCBIfam" id="TIGR02433">
    <property type="entry name" value="lysidine_TilS_C"/>
    <property type="match status" value="1"/>
</dbReference>
<comment type="function">
    <text evidence="8">Ligates lysine onto the cytidine present at position 34 of the AUA codon-specific tRNA(Ile) that contains the anticodon CAU, in an ATP-dependent manner. Cytidine is converted to lysidine, thus changing the amino acid specificity of the tRNA from methionine to isoleucine.</text>
</comment>
<keyword evidence="3 8" id="KW-0436">Ligase</keyword>
<feature type="domain" description="Lysidine-tRNA(Ile) synthetase C-terminal" evidence="9">
    <location>
        <begin position="396"/>
        <end position="469"/>
    </location>
</feature>
<dbReference type="HAMAP" id="MF_01161">
    <property type="entry name" value="tRNA_Ile_lys_synt"/>
    <property type="match status" value="1"/>
</dbReference>
<dbReference type="GO" id="GO:0005737">
    <property type="term" value="C:cytoplasm"/>
    <property type="evidence" value="ECO:0007669"/>
    <property type="project" value="UniProtKB-SubCell"/>
</dbReference>
<evidence type="ECO:0000256" key="5">
    <source>
        <dbReference type="ARBA" id="ARBA00022741"/>
    </source>
</evidence>
<dbReference type="SUPFAM" id="SSF52402">
    <property type="entry name" value="Adenine nucleotide alpha hydrolases-like"/>
    <property type="match status" value="1"/>
</dbReference>
<proteinExistence type="inferred from homology"/>
<organism evidence="10 11">
    <name type="scientific">Massilia aurea</name>
    <dbReference type="NCBI Taxonomy" id="373040"/>
    <lineage>
        <taxon>Bacteria</taxon>
        <taxon>Pseudomonadati</taxon>
        <taxon>Pseudomonadota</taxon>
        <taxon>Betaproteobacteria</taxon>
        <taxon>Burkholderiales</taxon>
        <taxon>Oxalobacteraceae</taxon>
        <taxon>Telluria group</taxon>
        <taxon>Massilia</taxon>
    </lineage>
</organism>
<dbReference type="GO" id="GO:0006400">
    <property type="term" value="P:tRNA modification"/>
    <property type="evidence" value="ECO:0007669"/>
    <property type="project" value="UniProtKB-UniRule"/>
</dbReference>
<reference evidence="10 11" key="1">
    <citation type="submission" date="2020-08" db="EMBL/GenBank/DDBJ databases">
        <title>The Agave Microbiome: Exploring the role of microbial communities in plant adaptations to desert environments.</title>
        <authorList>
            <person name="Partida-Martinez L.P."/>
        </authorList>
    </citation>
    <scope>NUCLEOTIDE SEQUENCE [LARGE SCALE GENOMIC DNA]</scope>
    <source>
        <strain evidence="10 11">AT3.2</strain>
    </source>
</reference>
<dbReference type="Pfam" id="PF11734">
    <property type="entry name" value="TilS_C"/>
    <property type="match status" value="1"/>
</dbReference>
<dbReference type="Gene3D" id="3.40.50.620">
    <property type="entry name" value="HUPs"/>
    <property type="match status" value="1"/>
</dbReference>
<dbReference type="Pfam" id="PF09179">
    <property type="entry name" value="TilS"/>
    <property type="match status" value="1"/>
</dbReference>
<evidence type="ECO:0000256" key="1">
    <source>
        <dbReference type="ARBA" id="ARBA00004496"/>
    </source>
</evidence>
<dbReference type="Pfam" id="PF01171">
    <property type="entry name" value="ATP_bind_3"/>
    <property type="match status" value="1"/>
</dbReference>
<gene>
    <name evidence="8" type="primary">tilS</name>
    <name evidence="10" type="ORF">HD842_000844</name>
</gene>
<evidence type="ECO:0000256" key="8">
    <source>
        <dbReference type="HAMAP-Rule" id="MF_01161"/>
    </source>
</evidence>
<keyword evidence="4 8" id="KW-0819">tRNA processing</keyword>
<dbReference type="PANTHER" id="PTHR43033">
    <property type="entry name" value="TRNA(ILE)-LYSIDINE SYNTHASE-RELATED"/>
    <property type="match status" value="1"/>
</dbReference>
<evidence type="ECO:0000313" key="11">
    <source>
        <dbReference type="Proteomes" id="UP000540787"/>
    </source>
</evidence>
<dbReference type="InterPro" id="IPR012796">
    <property type="entry name" value="Lysidine-tRNA-synth_C"/>
</dbReference>
<comment type="domain">
    <text evidence="8">The N-terminal region contains the highly conserved SGGXDS motif, predicted to be a P-loop motif involved in ATP binding.</text>
</comment>
<dbReference type="InterPro" id="IPR015262">
    <property type="entry name" value="tRNA_Ile_lys_synt_subst-bd"/>
</dbReference>
<dbReference type="InterPro" id="IPR011063">
    <property type="entry name" value="TilS/TtcA_N"/>
</dbReference>
<dbReference type="EMBL" id="JACHBX010000001">
    <property type="protein sequence ID" value="MBB6132733.1"/>
    <property type="molecule type" value="Genomic_DNA"/>
</dbReference>
<feature type="binding site" evidence="8">
    <location>
        <begin position="39"/>
        <end position="44"/>
    </location>
    <ligand>
        <name>ATP</name>
        <dbReference type="ChEBI" id="CHEBI:30616"/>
    </ligand>
</feature>
<keyword evidence="6 8" id="KW-0067">ATP-binding</keyword>